<dbReference type="Proteomes" id="UP001139263">
    <property type="component" value="Unassembled WGS sequence"/>
</dbReference>
<dbReference type="InterPro" id="IPR011042">
    <property type="entry name" value="6-blade_b-propeller_TolB-like"/>
</dbReference>
<sequence>MKTKHAITVKNRWTVSIALTSLTLLGSTSSAFAFVGPQPMPHHDQTIRGLHTISVVSSTVDPSNGDQNPYGVAISPKGGLFVSNFSNAAGVNGAGTTIEQIVNGKPVPFFSDANGPAGMAFSPLGPLWIANFGQSSTTGNVQVIKPNGTAFPNGYSVITNPSIQGPWGQAFAGSYTMANGTVVPPAFFVTSVLNGSIEAMYGFSPPKFSTDTKVAVIASGLAHNGTTASNVSGPQGMVWSAKTHTLYVTDSADNSVRAYQWNGPDTINQGTGTIVYQGAPLNMPAGIALNPLNGDLLIVNQGNNQLVELRLNPTMPAPLAHPLNKMPQPPMLLQNGGMLHLPQGPQLAHVVGVRTLDRTPVNPQTGAGSALFGVAASTNADGHLVVYFTDDNTNTLDMLSAGH</sequence>
<comment type="caution">
    <text evidence="2">The sequence shown here is derived from an EMBL/GenBank/DDBJ whole genome shotgun (WGS) entry which is preliminary data.</text>
</comment>
<dbReference type="AlphaFoldDB" id="A0A9X1V9N5"/>
<evidence type="ECO:0000256" key="1">
    <source>
        <dbReference type="SAM" id="SignalP"/>
    </source>
</evidence>
<accession>A0A9X1V9N5</accession>
<evidence type="ECO:0000313" key="3">
    <source>
        <dbReference type="Proteomes" id="UP001139263"/>
    </source>
</evidence>
<dbReference type="Gene3D" id="2.120.10.30">
    <property type="entry name" value="TolB, C-terminal domain"/>
    <property type="match status" value="2"/>
</dbReference>
<feature type="signal peptide" evidence="1">
    <location>
        <begin position="1"/>
        <end position="33"/>
    </location>
</feature>
<keyword evidence="1" id="KW-0732">Signal</keyword>
<dbReference type="SUPFAM" id="SSF63829">
    <property type="entry name" value="Calcium-dependent phosphotriesterase"/>
    <property type="match status" value="1"/>
</dbReference>
<name>A0A9X1V9N5_9BACL</name>
<protein>
    <recommendedName>
        <fullName evidence="4">NHL repeat containing protein</fullName>
    </recommendedName>
</protein>
<reference evidence="2" key="1">
    <citation type="submission" date="2022-03" db="EMBL/GenBank/DDBJ databases">
        <title>Draft Genome Sequence of Firmicute Strain S0AB, a Heterotrophic Iron/Sulfur-Oxidizing Extreme Acidophile.</title>
        <authorList>
            <person name="Vergara E."/>
            <person name="Pakostova E."/>
            <person name="Johnson D.B."/>
            <person name="Holmes D.S."/>
        </authorList>
    </citation>
    <scope>NUCLEOTIDE SEQUENCE</scope>
    <source>
        <strain evidence="2">S0AB</strain>
    </source>
</reference>
<evidence type="ECO:0008006" key="4">
    <source>
        <dbReference type="Google" id="ProtNLM"/>
    </source>
</evidence>
<evidence type="ECO:0000313" key="2">
    <source>
        <dbReference type="EMBL" id="MCI0183780.1"/>
    </source>
</evidence>
<proteinExistence type="predicted"/>
<feature type="chain" id="PRO_5040988286" description="NHL repeat containing protein" evidence="1">
    <location>
        <begin position="34"/>
        <end position="403"/>
    </location>
</feature>
<gene>
    <name evidence="2" type="ORF">MM817_02071</name>
</gene>
<dbReference type="EMBL" id="JALBUF010000006">
    <property type="protein sequence ID" value="MCI0183780.1"/>
    <property type="molecule type" value="Genomic_DNA"/>
</dbReference>
<dbReference type="RefSeq" id="WP_241714486.1">
    <property type="nucleotide sequence ID" value="NZ_JALBUF010000006.1"/>
</dbReference>
<keyword evidence="3" id="KW-1185">Reference proteome</keyword>
<organism evidence="2 3">
    <name type="scientific">Sulfoacidibacillus ferrooxidans</name>
    <dbReference type="NCBI Taxonomy" id="2005001"/>
    <lineage>
        <taxon>Bacteria</taxon>
        <taxon>Bacillati</taxon>
        <taxon>Bacillota</taxon>
        <taxon>Bacilli</taxon>
        <taxon>Bacillales</taxon>
        <taxon>Alicyclobacillaceae</taxon>
        <taxon>Sulfoacidibacillus</taxon>
    </lineage>
</organism>